<evidence type="ECO:0000256" key="7">
    <source>
        <dbReference type="PIRSR" id="PIRSR000138-2"/>
    </source>
</evidence>
<dbReference type="InterPro" id="IPR000262">
    <property type="entry name" value="FMN-dep_DH"/>
</dbReference>
<comment type="cofactor">
    <cofactor evidence="1">
        <name>FMN</name>
        <dbReference type="ChEBI" id="CHEBI:58210"/>
    </cofactor>
</comment>
<evidence type="ECO:0000259" key="8">
    <source>
        <dbReference type="PROSITE" id="PS51349"/>
    </source>
</evidence>
<comment type="similarity">
    <text evidence="5">Belongs to the FMN-dependent alpha-hydroxy acid dehydrogenase family.</text>
</comment>
<dbReference type="GO" id="GO:0016491">
    <property type="term" value="F:oxidoreductase activity"/>
    <property type="evidence" value="ECO:0007669"/>
    <property type="project" value="UniProtKB-KW"/>
</dbReference>
<dbReference type="Pfam" id="PF01070">
    <property type="entry name" value="FMN_dh"/>
    <property type="match status" value="1"/>
</dbReference>
<organism evidence="9 10">
    <name type="scientific">Novosphingobium lindaniclasticum LE124</name>
    <dbReference type="NCBI Taxonomy" id="1096930"/>
    <lineage>
        <taxon>Bacteria</taxon>
        <taxon>Pseudomonadati</taxon>
        <taxon>Pseudomonadota</taxon>
        <taxon>Alphaproteobacteria</taxon>
        <taxon>Sphingomonadales</taxon>
        <taxon>Sphingomonadaceae</taxon>
        <taxon>Novosphingobium</taxon>
    </lineage>
</organism>
<dbReference type="OrthoDB" id="9770452at2"/>
<evidence type="ECO:0000256" key="6">
    <source>
        <dbReference type="PIRSR" id="PIRSR000138-1"/>
    </source>
</evidence>
<keyword evidence="2 7" id="KW-0285">Flavoprotein</keyword>
<dbReference type="PANTHER" id="PTHR10578">
    <property type="entry name" value="S -2-HYDROXY-ACID OXIDASE-RELATED"/>
    <property type="match status" value="1"/>
</dbReference>
<dbReference type="PIRSF" id="PIRSF000138">
    <property type="entry name" value="Al-hdrx_acd_dh"/>
    <property type="match status" value="1"/>
</dbReference>
<feature type="binding site" evidence="7">
    <location>
        <position position="278"/>
    </location>
    <ligand>
        <name>glyoxylate</name>
        <dbReference type="ChEBI" id="CHEBI:36655"/>
    </ligand>
</feature>
<feature type="binding site" evidence="7">
    <location>
        <begin position="328"/>
        <end position="329"/>
    </location>
    <ligand>
        <name>FMN</name>
        <dbReference type="ChEBI" id="CHEBI:58210"/>
    </ligand>
</feature>
<dbReference type="CDD" id="cd02809">
    <property type="entry name" value="alpha_hydroxyacid_oxid_FMN"/>
    <property type="match status" value="1"/>
</dbReference>
<dbReference type="AlphaFoldDB" id="T0HQ56"/>
<keyword evidence="4" id="KW-0560">Oxidoreductase</keyword>
<dbReference type="eggNOG" id="COG1304">
    <property type="taxonomic scope" value="Bacteria"/>
</dbReference>
<dbReference type="PANTHER" id="PTHR10578:SF107">
    <property type="entry name" value="2-HYDROXYACID OXIDASE 1"/>
    <property type="match status" value="1"/>
</dbReference>
<evidence type="ECO:0000256" key="2">
    <source>
        <dbReference type="ARBA" id="ARBA00022630"/>
    </source>
</evidence>
<keyword evidence="3 7" id="KW-0288">FMN</keyword>
<proteinExistence type="inferred from homology"/>
<dbReference type="InterPro" id="IPR013785">
    <property type="entry name" value="Aldolase_TIM"/>
</dbReference>
<feature type="binding site" evidence="7">
    <location>
        <begin position="96"/>
        <end position="98"/>
    </location>
    <ligand>
        <name>FMN</name>
        <dbReference type="ChEBI" id="CHEBI:58210"/>
    </ligand>
</feature>
<name>T0HQ56_9SPHN</name>
<feature type="domain" description="FMN hydroxy acid dehydrogenase" evidence="8">
    <location>
        <begin position="17"/>
        <end position="379"/>
    </location>
</feature>
<dbReference type="InterPro" id="IPR037396">
    <property type="entry name" value="FMN_HAD"/>
</dbReference>
<feature type="binding site" evidence="7">
    <location>
        <position position="156"/>
    </location>
    <ligand>
        <name>FMN</name>
        <dbReference type="ChEBI" id="CHEBI:58210"/>
    </ligand>
</feature>
<comment type="caution">
    <text evidence="9">The sequence shown here is derived from an EMBL/GenBank/DDBJ whole genome shotgun (WGS) entry which is preliminary data.</text>
</comment>
<feature type="binding site" evidence="7">
    <location>
        <position position="125"/>
    </location>
    <ligand>
        <name>FMN</name>
        <dbReference type="ChEBI" id="CHEBI:58210"/>
    </ligand>
</feature>
<evidence type="ECO:0000256" key="1">
    <source>
        <dbReference type="ARBA" id="ARBA00001917"/>
    </source>
</evidence>
<evidence type="ECO:0000256" key="3">
    <source>
        <dbReference type="ARBA" id="ARBA00022643"/>
    </source>
</evidence>
<evidence type="ECO:0000256" key="4">
    <source>
        <dbReference type="ARBA" id="ARBA00023002"/>
    </source>
</evidence>
<dbReference type="Proteomes" id="UP000015527">
    <property type="component" value="Unassembled WGS sequence"/>
</dbReference>
<feature type="binding site" evidence="7">
    <location>
        <position position="275"/>
    </location>
    <ligand>
        <name>glyoxylate</name>
        <dbReference type="ChEBI" id="CHEBI:36655"/>
    </ligand>
</feature>
<dbReference type="SUPFAM" id="SSF51395">
    <property type="entry name" value="FMN-linked oxidoreductases"/>
    <property type="match status" value="1"/>
</dbReference>
<feature type="binding site" evidence="7">
    <location>
        <position position="184"/>
    </location>
    <ligand>
        <name>FMN</name>
        <dbReference type="ChEBI" id="CHEBI:58210"/>
    </ligand>
</feature>
<gene>
    <name evidence="9" type="ORF">L284_11160</name>
</gene>
<feature type="binding site" evidence="7">
    <location>
        <position position="251"/>
    </location>
    <ligand>
        <name>FMN</name>
        <dbReference type="ChEBI" id="CHEBI:58210"/>
    </ligand>
</feature>
<keyword evidence="10" id="KW-1185">Reference proteome</keyword>
<protein>
    <recommendedName>
        <fullName evidence="8">FMN hydroxy acid dehydrogenase domain-containing protein</fullName>
    </recommendedName>
</protein>
<accession>T0HQ56</accession>
<evidence type="ECO:0000313" key="9">
    <source>
        <dbReference type="EMBL" id="EQB15187.1"/>
    </source>
</evidence>
<dbReference type="PATRIC" id="fig|1096930.3.peg.2214"/>
<feature type="binding site" evidence="7">
    <location>
        <begin position="305"/>
        <end position="309"/>
    </location>
    <ligand>
        <name>FMN</name>
        <dbReference type="ChEBI" id="CHEBI:58210"/>
    </ligand>
</feature>
<evidence type="ECO:0000313" key="10">
    <source>
        <dbReference type="Proteomes" id="UP000015527"/>
    </source>
</evidence>
<reference evidence="9 10" key="1">
    <citation type="journal article" date="2013" name="Genome Announc.">
        <title>Genome Sequence of Novosphingobium lindaniclasticum LE124T, Isolated from a Hexachlorocyclohexane Dumpsite.</title>
        <authorList>
            <person name="Saxena A."/>
            <person name="Nayyar N."/>
            <person name="Sangwan N."/>
            <person name="Kumari R."/>
            <person name="Khurana J.P."/>
            <person name="Lal R."/>
        </authorList>
    </citation>
    <scope>NUCLEOTIDE SEQUENCE [LARGE SCALE GENOMIC DNA]</scope>
    <source>
        <strain evidence="9 10">LE124</strain>
    </source>
</reference>
<feature type="binding site" evidence="7">
    <location>
        <position position="158"/>
    </location>
    <ligand>
        <name>FMN</name>
        <dbReference type="ChEBI" id="CHEBI:58210"/>
    </ligand>
</feature>
<feature type="binding site" evidence="7">
    <location>
        <position position="273"/>
    </location>
    <ligand>
        <name>FMN</name>
        <dbReference type="ChEBI" id="CHEBI:58210"/>
    </ligand>
</feature>
<sequence length="380" mass="40235">MVLDVNETSEPLPALAQIPPDLRSLADYERHAPAHFTAEAWRHVQEGSGEGLTLRANRSAFAAYGFRPRALADLRGGGTAIDLFGRSHAAPLMLGPVAYQRLAHPDGEHAVVRAATALDTGMVVSTLSSVPLEEIAGTARAFARELGKDTPPLWFQLYLQPQREHSLELVRRAEAAGYEAIVLTIDAAIKPAGMTLPEGVSAVNLAGMPIPRQTAKPGGRIVLGTPLAEAAPRWEDLAWLAEATRLPILVKGMVLGEDARRVADMGAAGIVLSNHGGRVLDGLPSVLNVIEDVAEASQGLPLLVDGGFRCGTDIVKALALGAHSVLIGRPQMHALAVAGMPGVAHAIHLLRTELELAMAQLGCPTVGDLTRERLIDLPRM</sequence>
<dbReference type="GO" id="GO:0010181">
    <property type="term" value="F:FMN binding"/>
    <property type="evidence" value="ECO:0007669"/>
    <property type="project" value="InterPro"/>
</dbReference>
<evidence type="ECO:0000256" key="5">
    <source>
        <dbReference type="ARBA" id="ARBA00024042"/>
    </source>
</evidence>
<dbReference type="Gene3D" id="3.20.20.70">
    <property type="entry name" value="Aldolase class I"/>
    <property type="match status" value="1"/>
</dbReference>
<dbReference type="EMBL" id="ATHL01000076">
    <property type="protein sequence ID" value="EQB15187.1"/>
    <property type="molecule type" value="Genomic_DNA"/>
</dbReference>
<feature type="active site" description="Proton acceptor" evidence="6">
    <location>
        <position position="275"/>
    </location>
</feature>
<dbReference type="InterPro" id="IPR012133">
    <property type="entry name" value="Alpha-hydoxy_acid_DH_FMN"/>
</dbReference>
<dbReference type="PROSITE" id="PS51349">
    <property type="entry name" value="FMN_HYDROXY_ACID_DH_2"/>
    <property type="match status" value="1"/>
</dbReference>